<organism evidence="2 3">
    <name type="scientific">Candidatus Magnetoglobus multicellularis str. Araruama</name>
    <dbReference type="NCBI Taxonomy" id="890399"/>
    <lineage>
        <taxon>Bacteria</taxon>
        <taxon>Pseudomonadati</taxon>
        <taxon>Thermodesulfobacteriota</taxon>
        <taxon>Desulfobacteria</taxon>
        <taxon>Desulfobacterales</taxon>
        <taxon>Desulfobacteraceae</taxon>
        <taxon>Candidatus Magnetoglobus</taxon>
    </lineage>
</organism>
<evidence type="ECO:0000313" key="2">
    <source>
        <dbReference type="EMBL" id="ETR70139.1"/>
    </source>
</evidence>
<evidence type="ECO:0000313" key="3">
    <source>
        <dbReference type="Proteomes" id="UP000189670"/>
    </source>
</evidence>
<dbReference type="AlphaFoldDB" id="A0A1V1P5H0"/>
<dbReference type="SUPFAM" id="SSF53613">
    <property type="entry name" value="Ribokinase-like"/>
    <property type="match status" value="1"/>
</dbReference>
<accession>A0A1V1P5H0</accession>
<proteinExistence type="predicted"/>
<dbReference type="Pfam" id="PF01256">
    <property type="entry name" value="Carb_kinase"/>
    <property type="match status" value="1"/>
</dbReference>
<protein>
    <submittedName>
        <fullName evidence="2">Sugar kinase</fullName>
    </submittedName>
</protein>
<dbReference type="Gene3D" id="3.40.1190.20">
    <property type="match status" value="1"/>
</dbReference>
<gene>
    <name evidence="2" type="ORF">OMM_03452</name>
</gene>
<dbReference type="InterPro" id="IPR000631">
    <property type="entry name" value="CARKD"/>
</dbReference>
<feature type="domain" description="YjeF C-terminal" evidence="1">
    <location>
        <begin position="107"/>
        <end position="260"/>
    </location>
</feature>
<name>A0A1V1P5H0_9BACT</name>
<dbReference type="EMBL" id="ATBP01000479">
    <property type="protein sequence ID" value="ETR70139.1"/>
    <property type="molecule type" value="Genomic_DNA"/>
</dbReference>
<dbReference type="InterPro" id="IPR029056">
    <property type="entry name" value="Ribokinase-like"/>
</dbReference>
<evidence type="ECO:0000259" key="1">
    <source>
        <dbReference type="Pfam" id="PF01256"/>
    </source>
</evidence>
<dbReference type="Proteomes" id="UP000189670">
    <property type="component" value="Unassembled WGS sequence"/>
</dbReference>
<dbReference type="GO" id="GO:0016301">
    <property type="term" value="F:kinase activity"/>
    <property type="evidence" value="ECO:0007669"/>
    <property type="project" value="UniProtKB-KW"/>
</dbReference>
<keyword evidence="2" id="KW-0418">Kinase</keyword>
<dbReference type="GO" id="GO:0016836">
    <property type="term" value="F:hydro-lyase activity"/>
    <property type="evidence" value="ECO:0007669"/>
    <property type="project" value="InterPro"/>
</dbReference>
<comment type="caution">
    <text evidence="2">The sequence shown here is derived from an EMBL/GenBank/DDBJ whole genome shotgun (WGS) entry which is preliminary data.</text>
</comment>
<sequence length="285" mass="31596">MLAVVGTVPDINFPLTHGKIQWANHQLKIDHQTIPINRGTPALLAAAIKASESINGPDIYAFLVGDIGKGNGSRALYQFLVQHLHDFEFKSLTFHYLQPDVDWHNKILFAIEKMKSRPILIADAGYMYAAKMSGQSACYDLFTPDAGEMAFLADEIAPHPFYTRGFILHQDKSEIELIKRAYQFQNASRYLLVKGKKDHIADVNNIIDIIDQPSIEVMEAIGGTGDTLTGLLSIFCSLDYGHAQSSIIAAKTNRWMGYYANPCPATQISELIETIPRALSTVLGK</sequence>
<reference evidence="3" key="1">
    <citation type="submission" date="2012-11" db="EMBL/GenBank/DDBJ databases">
        <authorList>
            <person name="Lucero-Rivera Y.E."/>
            <person name="Tovar-Ramirez D."/>
        </authorList>
    </citation>
    <scope>NUCLEOTIDE SEQUENCE [LARGE SCALE GENOMIC DNA]</scope>
    <source>
        <strain evidence="3">Araruama</strain>
    </source>
</reference>
<keyword evidence="2" id="KW-0808">Transferase</keyword>